<comment type="subcellular location">
    <subcellularLocation>
        <location evidence="1">Periplasm</location>
    </subcellularLocation>
</comment>
<dbReference type="PROSITE" id="PS51257">
    <property type="entry name" value="PROKAR_LIPOPROTEIN"/>
    <property type="match status" value="1"/>
</dbReference>
<dbReference type="SUPFAM" id="SSF53850">
    <property type="entry name" value="Periplasmic binding protein-like II"/>
    <property type="match status" value="1"/>
</dbReference>
<dbReference type="RefSeq" id="WP_163749600.1">
    <property type="nucleotide sequence ID" value="NZ_AP022596.1"/>
</dbReference>
<dbReference type="GO" id="GO:0019808">
    <property type="term" value="F:polyamine binding"/>
    <property type="evidence" value="ECO:0007669"/>
    <property type="project" value="InterPro"/>
</dbReference>
<sequence>MSPTQRPSLGTRLRTVSLLVITALVAAVVAACGGSSTSDPNTLNLLTWDGYHDRAWLDAFTKETGIKVNAVSAGSPDEMFAKVKSNPGQFDVILATAGWFDNYAKADLLEPIDTSRVTTEPNPGFDWKSAASSGGQQYGVLYNWGDQPLAWIPGSIPNTPEMAKYLDDQGRPNDWNILWDPAFAGKVSVFDDPTAVLPMIPLALGISDPYHLTPEQFTAVKDRLSALRPQIKHLTTGYNDQETQFANGEATIGYLNIISEVAALKKEGKTLEVNNEVKQGVPAWTDNYAITKKGGAAKLDSVYKFINYTETVPWQARFIASGGNSGSLNLEQAKSSDAVAAGLTPELLDTTLIPATAAGDAFFSKLRFFQPVEDLNKRIDMWNEFKLGITS</sequence>
<dbReference type="GO" id="GO:0042597">
    <property type="term" value="C:periplasmic space"/>
    <property type="evidence" value="ECO:0007669"/>
    <property type="project" value="UniProtKB-SubCell"/>
</dbReference>
<evidence type="ECO:0000256" key="2">
    <source>
        <dbReference type="ARBA" id="ARBA00022448"/>
    </source>
</evidence>
<dbReference type="Gene3D" id="3.40.190.10">
    <property type="entry name" value="Periplasmic binding protein-like II"/>
    <property type="match status" value="2"/>
</dbReference>
<protein>
    <submittedName>
        <fullName evidence="5">ABC transporter substrate-binding protein</fullName>
    </submittedName>
</protein>
<evidence type="ECO:0000313" key="6">
    <source>
        <dbReference type="Proteomes" id="UP000467148"/>
    </source>
</evidence>
<dbReference type="PANTHER" id="PTHR30222">
    <property type="entry name" value="SPERMIDINE/PUTRESCINE-BINDING PERIPLASMIC PROTEIN"/>
    <property type="match status" value="1"/>
</dbReference>
<dbReference type="InterPro" id="IPR001188">
    <property type="entry name" value="Sperm_putr-bd"/>
</dbReference>
<accession>A0A7I7T9R6</accession>
<keyword evidence="2" id="KW-0813">Transport</keyword>
<keyword evidence="3" id="KW-0732">Signal</keyword>
<dbReference type="PANTHER" id="PTHR30222:SF17">
    <property type="entry name" value="SPERMIDINE_PUTRESCINE-BINDING PERIPLASMIC PROTEIN"/>
    <property type="match status" value="1"/>
</dbReference>
<dbReference type="GO" id="GO:0015846">
    <property type="term" value="P:polyamine transport"/>
    <property type="evidence" value="ECO:0007669"/>
    <property type="project" value="InterPro"/>
</dbReference>
<dbReference type="Pfam" id="PF13416">
    <property type="entry name" value="SBP_bac_8"/>
    <property type="match status" value="1"/>
</dbReference>
<dbReference type="Proteomes" id="UP000467148">
    <property type="component" value="Chromosome"/>
</dbReference>
<dbReference type="InterPro" id="IPR006059">
    <property type="entry name" value="SBP"/>
</dbReference>
<reference evidence="5 6" key="1">
    <citation type="journal article" date="2019" name="Emerg. Microbes Infect.">
        <title>Comprehensive subspecies identification of 175 nontuberculous mycobacteria species based on 7547 genomic profiles.</title>
        <authorList>
            <person name="Matsumoto Y."/>
            <person name="Kinjo T."/>
            <person name="Motooka D."/>
            <person name="Nabeya D."/>
            <person name="Jung N."/>
            <person name="Uechi K."/>
            <person name="Horii T."/>
            <person name="Iida T."/>
            <person name="Fujita J."/>
            <person name="Nakamura S."/>
        </authorList>
    </citation>
    <scope>NUCLEOTIDE SEQUENCE [LARGE SCALE GENOMIC DNA]</scope>
    <source>
        <strain evidence="5 6">JCM 30396</strain>
    </source>
</reference>
<dbReference type="EMBL" id="AP022596">
    <property type="protein sequence ID" value="BBY65533.1"/>
    <property type="molecule type" value="Genomic_DNA"/>
</dbReference>
<dbReference type="AlphaFoldDB" id="A0A7I7T9R6"/>
<evidence type="ECO:0000313" key="5">
    <source>
        <dbReference type="EMBL" id="BBY65533.1"/>
    </source>
</evidence>
<dbReference type="KEGG" id="mhev:MHEL_37760"/>
<gene>
    <name evidence="5" type="ORF">MHEL_37760</name>
</gene>
<keyword evidence="4" id="KW-0574">Periplasm</keyword>
<evidence type="ECO:0000256" key="1">
    <source>
        <dbReference type="ARBA" id="ARBA00004418"/>
    </source>
</evidence>
<evidence type="ECO:0000256" key="4">
    <source>
        <dbReference type="ARBA" id="ARBA00022764"/>
    </source>
</evidence>
<proteinExistence type="predicted"/>
<dbReference type="PRINTS" id="PR00909">
    <property type="entry name" value="SPERMDNBNDNG"/>
</dbReference>
<organism evidence="5 6">
    <name type="scientific">Mycolicibacterium helvum</name>
    <dbReference type="NCBI Taxonomy" id="1534349"/>
    <lineage>
        <taxon>Bacteria</taxon>
        <taxon>Bacillati</taxon>
        <taxon>Actinomycetota</taxon>
        <taxon>Actinomycetes</taxon>
        <taxon>Mycobacteriales</taxon>
        <taxon>Mycobacteriaceae</taxon>
        <taxon>Mycolicibacterium</taxon>
    </lineage>
</organism>
<evidence type="ECO:0000256" key="3">
    <source>
        <dbReference type="ARBA" id="ARBA00022729"/>
    </source>
</evidence>
<name>A0A7I7T9R6_9MYCO</name>
<keyword evidence="6" id="KW-1185">Reference proteome</keyword>